<reference evidence="1 2" key="1">
    <citation type="submission" date="2016-10" db="EMBL/GenBank/DDBJ databases">
        <authorList>
            <person name="de Groot N.N."/>
        </authorList>
    </citation>
    <scope>NUCLEOTIDE SEQUENCE [LARGE SCALE GENOMIC DNA]</scope>
    <source>
        <strain evidence="1 2">47C3B</strain>
    </source>
</reference>
<dbReference type="Proteomes" id="UP000199072">
    <property type="component" value="Unassembled WGS sequence"/>
</dbReference>
<dbReference type="EMBL" id="FNAI01000003">
    <property type="protein sequence ID" value="SDD99289.1"/>
    <property type="molecule type" value="Genomic_DNA"/>
</dbReference>
<evidence type="ECO:0000313" key="2">
    <source>
        <dbReference type="Proteomes" id="UP000199072"/>
    </source>
</evidence>
<accession>A0A1G6Z9C8</accession>
<protein>
    <recommendedName>
        <fullName evidence="3">DUF3606 domain-containing protein</fullName>
    </recommendedName>
</protein>
<dbReference type="AlphaFoldDB" id="A0A1G6Z9C8"/>
<keyword evidence="2" id="KW-1185">Reference proteome</keyword>
<sequence>MQLSHNQQQVTVEPISKPNDTELRAWADRLNVTKVQLKAAINAVGSSAKIVEAYLYRKQQSRQSS</sequence>
<evidence type="ECO:0000313" key="1">
    <source>
        <dbReference type="EMBL" id="SDD99289.1"/>
    </source>
</evidence>
<organism evidence="1 2">
    <name type="scientific">Mucilaginibacter pineti</name>
    <dbReference type="NCBI Taxonomy" id="1391627"/>
    <lineage>
        <taxon>Bacteria</taxon>
        <taxon>Pseudomonadati</taxon>
        <taxon>Bacteroidota</taxon>
        <taxon>Sphingobacteriia</taxon>
        <taxon>Sphingobacteriales</taxon>
        <taxon>Sphingobacteriaceae</taxon>
        <taxon>Mucilaginibacter</taxon>
    </lineage>
</organism>
<dbReference type="STRING" id="1391627.SAMN05216464_103269"/>
<dbReference type="Pfam" id="PF12244">
    <property type="entry name" value="DUF3606"/>
    <property type="match status" value="1"/>
</dbReference>
<dbReference type="OrthoDB" id="7030114at2"/>
<evidence type="ECO:0008006" key="3">
    <source>
        <dbReference type="Google" id="ProtNLM"/>
    </source>
</evidence>
<name>A0A1G6Z9C8_9SPHI</name>
<dbReference type="InterPro" id="IPR022037">
    <property type="entry name" value="DUF3606"/>
</dbReference>
<proteinExistence type="predicted"/>
<dbReference type="RefSeq" id="WP_091148179.1">
    <property type="nucleotide sequence ID" value="NZ_FNAI01000003.1"/>
</dbReference>
<gene>
    <name evidence="1" type="ORF">SAMN05216464_103269</name>
</gene>